<keyword evidence="1" id="KW-0732">Signal</keyword>
<feature type="chain" id="PRO_5042952523" evidence="1">
    <location>
        <begin position="17"/>
        <end position="145"/>
    </location>
</feature>
<name>A0AAN0S3L3_9ENTR</name>
<dbReference type="KEGG" id="cem:LH23_09785"/>
<reference evidence="2 3" key="1">
    <citation type="submission" date="2014-09" db="EMBL/GenBank/DDBJ databases">
        <authorList>
            <person name="Chan K.-G."/>
        </authorList>
    </citation>
    <scope>NUCLEOTIDE SEQUENCE [LARGE SCALE GENOMIC DNA]</scope>
    <source>
        <strain evidence="2 3">M006</strain>
    </source>
</reference>
<gene>
    <name evidence="2" type="ORF">LH23_09785</name>
</gene>
<dbReference type="EMBL" id="CP009458">
    <property type="protein sequence ID" value="AIR60936.1"/>
    <property type="molecule type" value="Genomic_DNA"/>
</dbReference>
<dbReference type="RefSeq" id="WP_039290605.1">
    <property type="nucleotide sequence ID" value="NZ_CP009458.1"/>
</dbReference>
<sequence>MKRLFLLLLLPGVVAASQTDSINWPAALEGIAAGDQLWLNKVSELAAAADIKQAINLEEALSQTLTANTPAALNALSVIDVGKWPHMIGTDMVCGVPVEKSSLVVEDFYQRTRLALLSTDKGANCLWFLEATYEEWKADKAHQTQ</sequence>
<organism evidence="2 3">
    <name type="scientific">Cedecea neteri</name>
    <dbReference type="NCBI Taxonomy" id="158822"/>
    <lineage>
        <taxon>Bacteria</taxon>
        <taxon>Pseudomonadati</taxon>
        <taxon>Pseudomonadota</taxon>
        <taxon>Gammaproteobacteria</taxon>
        <taxon>Enterobacterales</taxon>
        <taxon>Enterobacteriaceae</taxon>
        <taxon>Cedecea</taxon>
    </lineage>
</organism>
<proteinExistence type="predicted"/>
<accession>A0AAN0S3L3</accession>
<protein>
    <submittedName>
        <fullName evidence="2">Uncharacterized protein</fullName>
    </submittedName>
</protein>
<evidence type="ECO:0000313" key="2">
    <source>
        <dbReference type="EMBL" id="AIR60936.1"/>
    </source>
</evidence>
<dbReference type="AlphaFoldDB" id="A0AAN0S3L3"/>
<dbReference type="Proteomes" id="UP000029516">
    <property type="component" value="Chromosome"/>
</dbReference>
<evidence type="ECO:0000256" key="1">
    <source>
        <dbReference type="SAM" id="SignalP"/>
    </source>
</evidence>
<feature type="signal peptide" evidence="1">
    <location>
        <begin position="1"/>
        <end position="16"/>
    </location>
</feature>
<evidence type="ECO:0000313" key="3">
    <source>
        <dbReference type="Proteomes" id="UP000029516"/>
    </source>
</evidence>